<gene>
    <name evidence="4" type="ORF">Asi03nite_46150</name>
</gene>
<dbReference type="PROSITE" id="PS50075">
    <property type="entry name" value="CARRIER"/>
    <property type="match status" value="1"/>
</dbReference>
<dbReference type="EMBL" id="BOMW01000044">
    <property type="protein sequence ID" value="GIF07077.1"/>
    <property type="molecule type" value="Genomic_DNA"/>
</dbReference>
<accession>A0A919N9M2</accession>
<evidence type="ECO:0000256" key="1">
    <source>
        <dbReference type="ARBA" id="ARBA00022450"/>
    </source>
</evidence>
<name>A0A919N9M2_9ACTN</name>
<evidence type="ECO:0000256" key="2">
    <source>
        <dbReference type="ARBA" id="ARBA00022553"/>
    </source>
</evidence>
<dbReference type="Pfam" id="PF00550">
    <property type="entry name" value="PP-binding"/>
    <property type="match status" value="1"/>
</dbReference>
<proteinExistence type="predicted"/>
<organism evidence="4 5">
    <name type="scientific">Actinoplanes siamensis</name>
    <dbReference type="NCBI Taxonomy" id="1223317"/>
    <lineage>
        <taxon>Bacteria</taxon>
        <taxon>Bacillati</taxon>
        <taxon>Actinomycetota</taxon>
        <taxon>Actinomycetes</taxon>
        <taxon>Micromonosporales</taxon>
        <taxon>Micromonosporaceae</taxon>
        <taxon>Actinoplanes</taxon>
    </lineage>
</organism>
<keyword evidence="1" id="KW-0596">Phosphopantetheine</keyword>
<evidence type="ECO:0000259" key="3">
    <source>
        <dbReference type="PROSITE" id="PS50075"/>
    </source>
</evidence>
<reference evidence="4" key="1">
    <citation type="submission" date="2021-01" db="EMBL/GenBank/DDBJ databases">
        <title>Whole genome shotgun sequence of Actinoplanes siamensis NBRC 109076.</title>
        <authorList>
            <person name="Komaki H."/>
            <person name="Tamura T."/>
        </authorList>
    </citation>
    <scope>NUCLEOTIDE SEQUENCE</scope>
    <source>
        <strain evidence="4">NBRC 109076</strain>
    </source>
</reference>
<dbReference type="AlphaFoldDB" id="A0A919N9M2"/>
<dbReference type="InterPro" id="IPR009081">
    <property type="entry name" value="PP-bd_ACP"/>
</dbReference>
<dbReference type="RefSeq" id="WP_203682492.1">
    <property type="nucleotide sequence ID" value="NZ_BOMW01000044.1"/>
</dbReference>
<keyword evidence="2" id="KW-0597">Phosphoprotein</keyword>
<evidence type="ECO:0000313" key="4">
    <source>
        <dbReference type="EMBL" id="GIF07077.1"/>
    </source>
</evidence>
<comment type="caution">
    <text evidence="4">The sequence shown here is derived from an EMBL/GenBank/DDBJ whole genome shotgun (WGS) entry which is preliminary data.</text>
</comment>
<dbReference type="InterPro" id="IPR036736">
    <property type="entry name" value="ACP-like_sf"/>
</dbReference>
<dbReference type="InterPro" id="IPR006162">
    <property type="entry name" value="Ppantetheine_attach_site"/>
</dbReference>
<sequence length="88" mass="9793">MPKHITIDDLTEIMRSSIGLDDDVELTGDRSEMDFADMGYDSLALIELASQLQHRFGVKISDDEALERLRSPHTAVSYVNEQLAGQAV</sequence>
<dbReference type="Gene3D" id="1.10.1200.10">
    <property type="entry name" value="ACP-like"/>
    <property type="match status" value="1"/>
</dbReference>
<feature type="domain" description="Carrier" evidence="3">
    <location>
        <begin position="4"/>
        <end position="83"/>
    </location>
</feature>
<protein>
    <submittedName>
        <fullName evidence="4">Actinorhodin polyketide synthase acyl carrier protein</fullName>
    </submittedName>
</protein>
<dbReference type="PROSITE" id="PS00012">
    <property type="entry name" value="PHOSPHOPANTETHEINE"/>
    <property type="match status" value="1"/>
</dbReference>
<dbReference type="Proteomes" id="UP000629619">
    <property type="component" value="Unassembled WGS sequence"/>
</dbReference>
<dbReference type="SUPFAM" id="SSF47336">
    <property type="entry name" value="ACP-like"/>
    <property type="match status" value="1"/>
</dbReference>
<keyword evidence="5" id="KW-1185">Reference proteome</keyword>
<evidence type="ECO:0000313" key="5">
    <source>
        <dbReference type="Proteomes" id="UP000629619"/>
    </source>
</evidence>